<keyword evidence="1" id="KW-1133">Transmembrane helix</keyword>
<evidence type="ECO:0000313" key="3">
    <source>
        <dbReference type="Proteomes" id="UP001209553"/>
    </source>
</evidence>
<feature type="transmembrane region" description="Helical" evidence="1">
    <location>
        <begin position="66"/>
        <end position="85"/>
    </location>
</feature>
<feature type="transmembrane region" description="Helical" evidence="1">
    <location>
        <begin position="7"/>
        <end position="34"/>
    </location>
</feature>
<evidence type="ECO:0000313" key="2">
    <source>
        <dbReference type="EMBL" id="MCU5745162.1"/>
    </source>
</evidence>
<keyword evidence="1" id="KW-0472">Membrane</keyword>
<reference evidence="2 3" key="1">
    <citation type="journal article" date="2023" name="Int. J. Syst. Evol. Microbiol.">
        <title>Streptococcus sciuri sp. nov., Staphylococcus marylandisciuri sp. nov. and Staphylococcus americanisciuri sp. nov., isolated from faeces of eastern grey squirrel (Sciurus carolinensis).</title>
        <authorList>
            <person name="Volokhov D.V."/>
            <person name="Zagorodnyaya T.A."/>
            <person name="Furtak V.A."/>
            <person name="Nattanmai G."/>
            <person name="Randall L."/>
            <person name="Jose S."/>
            <person name="Gao Y."/>
            <person name="Eisenberg T."/>
            <person name="Delmonte P."/>
            <person name="Blom J."/>
            <person name="Mitchell K.K."/>
        </authorList>
    </citation>
    <scope>NUCLEOTIDE SEQUENCE [LARGE SCALE GENOMIC DNA]</scope>
    <source>
        <strain evidence="2 3">SQ8-PEA</strain>
    </source>
</reference>
<organism evidence="2 3">
    <name type="scientific">Staphylococcus marylandisciuri</name>
    <dbReference type="NCBI Taxonomy" id="2981529"/>
    <lineage>
        <taxon>Bacteria</taxon>
        <taxon>Bacillati</taxon>
        <taxon>Bacillota</taxon>
        <taxon>Bacilli</taxon>
        <taxon>Bacillales</taxon>
        <taxon>Staphylococcaceae</taxon>
        <taxon>Staphylococcus</taxon>
    </lineage>
</organism>
<accession>A0ABT2QMF9</accession>
<evidence type="ECO:0000256" key="1">
    <source>
        <dbReference type="SAM" id="Phobius"/>
    </source>
</evidence>
<gene>
    <name evidence="2" type="ORF">N9R04_00315</name>
</gene>
<proteinExistence type="predicted"/>
<sequence length="127" mass="14173">MTNGVRITLIILGLILLISEFVCGIPFIGGAIIFSAGWQPLIFNAFLYAVVVLILAVDRQNAIKPMLLVPLIGVVGSFIAFIPFIGLITHWILFFLMIFFLFIVFTAPVYVPNRHAKAVYNDKSKKF</sequence>
<name>A0ABT2QMF9_9STAP</name>
<dbReference type="Proteomes" id="UP001209553">
    <property type="component" value="Unassembled WGS sequence"/>
</dbReference>
<evidence type="ECO:0008006" key="4">
    <source>
        <dbReference type="Google" id="ProtNLM"/>
    </source>
</evidence>
<comment type="caution">
    <text evidence="2">The sequence shown here is derived from an EMBL/GenBank/DDBJ whole genome shotgun (WGS) entry which is preliminary data.</text>
</comment>
<dbReference type="EMBL" id="JAOPKZ010000001">
    <property type="protein sequence ID" value="MCU5745162.1"/>
    <property type="molecule type" value="Genomic_DNA"/>
</dbReference>
<keyword evidence="1" id="KW-0812">Transmembrane</keyword>
<keyword evidence="3" id="KW-1185">Reference proteome</keyword>
<feature type="transmembrane region" description="Helical" evidence="1">
    <location>
        <begin position="40"/>
        <end position="57"/>
    </location>
</feature>
<protein>
    <recommendedName>
        <fullName evidence="4">Integral membrane protein</fullName>
    </recommendedName>
</protein>
<dbReference type="RefSeq" id="WP_262853491.1">
    <property type="nucleotide sequence ID" value="NZ_JAOPKZ010000001.1"/>
</dbReference>
<feature type="transmembrane region" description="Helical" evidence="1">
    <location>
        <begin position="91"/>
        <end position="111"/>
    </location>
</feature>